<sequence>MPFEVHMQRTAVKAAKEMGVRLQVLDSQGSSPKQVADLENAITGGALGFIVSPNDVNAVSSAVGEIQDAKLPVVTLDRSVTSAKKVPHFGANNYKGGLAVADFVKSKFPNGTRIILLTGQPGSSSNIERTKGIHDGLKAGGNKYKIVAEHSGNWMRSEGMRIVESVLPSLPKKPQVILSANDDMALGAIEALRGQSLKPGEVMVTGFDAVPEALARVRDGWLAVTADQRPGFAVKTSMSQLVANIREKKAITGADYAPTMITKDNLDQAERIGEAGQ</sequence>
<dbReference type="PANTHER" id="PTHR46847">
    <property type="entry name" value="D-ALLOSE-BINDING PERIPLASMIC PROTEIN-RELATED"/>
    <property type="match status" value="1"/>
</dbReference>
<dbReference type="InterPro" id="IPR028082">
    <property type="entry name" value="Peripla_BP_I"/>
</dbReference>
<dbReference type="Gene3D" id="3.40.50.2300">
    <property type="match status" value="2"/>
</dbReference>
<dbReference type="GO" id="GO:0030313">
    <property type="term" value="C:cell envelope"/>
    <property type="evidence" value="ECO:0007669"/>
    <property type="project" value="UniProtKB-SubCell"/>
</dbReference>
<dbReference type="PANTHER" id="PTHR46847:SF1">
    <property type="entry name" value="D-ALLOSE-BINDING PERIPLASMIC PROTEIN-RELATED"/>
    <property type="match status" value="1"/>
</dbReference>
<organism evidence="5 6">
    <name type="scientific">Serratia symbiotica</name>
    <dbReference type="NCBI Taxonomy" id="138074"/>
    <lineage>
        <taxon>Bacteria</taxon>
        <taxon>Pseudomonadati</taxon>
        <taxon>Pseudomonadota</taxon>
        <taxon>Gammaproteobacteria</taxon>
        <taxon>Enterobacterales</taxon>
        <taxon>Yersiniaceae</taxon>
        <taxon>Serratia</taxon>
    </lineage>
</organism>
<proteinExistence type="inferred from homology"/>
<feature type="domain" description="Periplasmic binding protein" evidence="4">
    <location>
        <begin position="2"/>
        <end position="248"/>
    </location>
</feature>
<accession>A0A455VH05</accession>
<gene>
    <name evidence="5" type="primary">rbsB</name>
    <name evidence="5" type="ORF">SSYIS1_21170</name>
</gene>
<comment type="subcellular location">
    <subcellularLocation>
        <location evidence="1">Cell envelope</location>
    </subcellularLocation>
</comment>
<evidence type="ECO:0000256" key="1">
    <source>
        <dbReference type="ARBA" id="ARBA00004196"/>
    </source>
</evidence>
<evidence type="ECO:0000256" key="2">
    <source>
        <dbReference type="ARBA" id="ARBA00007639"/>
    </source>
</evidence>
<evidence type="ECO:0000256" key="3">
    <source>
        <dbReference type="ARBA" id="ARBA00022729"/>
    </source>
</evidence>
<dbReference type="GO" id="GO:0055085">
    <property type="term" value="P:transmembrane transport"/>
    <property type="evidence" value="ECO:0007669"/>
    <property type="project" value="UniProtKB-ARBA"/>
</dbReference>
<keyword evidence="5" id="KW-0762">Sugar transport</keyword>
<dbReference type="SUPFAM" id="SSF53822">
    <property type="entry name" value="Periplasmic binding protein-like I"/>
    <property type="match status" value="1"/>
</dbReference>
<dbReference type="Pfam" id="PF13407">
    <property type="entry name" value="Peripla_BP_4"/>
    <property type="match status" value="1"/>
</dbReference>
<reference evidence="5 6" key="1">
    <citation type="submission" date="2019-03" db="EMBL/GenBank/DDBJ databases">
        <title>The genome sequence of Candidatus Serratia symbiotica strain IS.</title>
        <authorList>
            <person name="Nikoh N."/>
            <person name="Koga R."/>
            <person name="Oshima K."/>
            <person name="Hattori M."/>
            <person name="Fukatsu T."/>
        </authorList>
    </citation>
    <scope>NUCLEOTIDE SEQUENCE [LARGE SCALE GENOMIC DNA]</scope>
    <source>
        <strain evidence="5 6">IS</strain>
    </source>
</reference>
<dbReference type="Proteomes" id="UP000324392">
    <property type="component" value="Chromosome"/>
</dbReference>
<protein>
    <submittedName>
        <fullName evidence="5">ABC-type sugar transport system periplasmic component</fullName>
    </submittedName>
</protein>
<evidence type="ECO:0000259" key="4">
    <source>
        <dbReference type="Pfam" id="PF13407"/>
    </source>
</evidence>
<keyword evidence="3" id="KW-0732">Signal</keyword>
<name>A0A455VH05_9GAMM</name>
<evidence type="ECO:0000313" key="6">
    <source>
        <dbReference type="Proteomes" id="UP000324392"/>
    </source>
</evidence>
<dbReference type="InterPro" id="IPR025997">
    <property type="entry name" value="SBP_2_dom"/>
</dbReference>
<dbReference type="AlphaFoldDB" id="A0A455VH05"/>
<dbReference type="EMBL" id="AP019531">
    <property type="protein sequence ID" value="BBI92409.1"/>
    <property type="molecule type" value="Genomic_DNA"/>
</dbReference>
<dbReference type="GO" id="GO:0030246">
    <property type="term" value="F:carbohydrate binding"/>
    <property type="evidence" value="ECO:0007669"/>
    <property type="project" value="UniProtKB-ARBA"/>
</dbReference>
<keyword evidence="5" id="KW-0813">Transport</keyword>
<comment type="similarity">
    <text evidence="2">Belongs to the bacterial solute-binding protein 2 family.</text>
</comment>
<evidence type="ECO:0000313" key="5">
    <source>
        <dbReference type="EMBL" id="BBI92409.1"/>
    </source>
</evidence>